<dbReference type="InterPro" id="IPR005607">
    <property type="entry name" value="BSD_dom"/>
</dbReference>
<evidence type="ECO:0000313" key="2">
    <source>
        <dbReference type="EMBL" id="PIA40157.1"/>
    </source>
</evidence>
<name>A0A2G5DAB1_AQUCA</name>
<feature type="domain" description="BSD" evidence="1">
    <location>
        <begin position="70"/>
        <end position="129"/>
    </location>
</feature>
<dbReference type="PANTHER" id="PTHR31923">
    <property type="entry name" value="BSD DOMAIN-CONTAINING PROTEIN"/>
    <property type="match status" value="1"/>
</dbReference>
<organism evidence="2 3">
    <name type="scientific">Aquilegia coerulea</name>
    <name type="common">Rocky mountain columbine</name>
    <dbReference type="NCBI Taxonomy" id="218851"/>
    <lineage>
        <taxon>Eukaryota</taxon>
        <taxon>Viridiplantae</taxon>
        <taxon>Streptophyta</taxon>
        <taxon>Embryophyta</taxon>
        <taxon>Tracheophyta</taxon>
        <taxon>Spermatophyta</taxon>
        <taxon>Magnoliopsida</taxon>
        <taxon>Ranunculales</taxon>
        <taxon>Ranunculaceae</taxon>
        <taxon>Thalictroideae</taxon>
        <taxon>Aquilegia</taxon>
    </lineage>
</organism>
<evidence type="ECO:0000313" key="3">
    <source>
        <dbReference type="Proteomes" id="UP000230069"/>
    </source>
</evidence>
<dbReference type="SMART" id="SM00751">
    <property type="entry name" value="BSD"/>
    <property type="match status" value="1"/>
</dbReference>
<dbReference type="OrthoDB" id="47923at2759"/>
<dbReference type="Gene3D" id="1.10.3970.10">
    <property type="entry name" value="BSD domain"/>
    <property type="match status" value="1"/>
</dbReference>
<dbReference type="SUPFAM" id="SSF140383">
    <property type="entry name" value="BSD domain-like"/>
    <property type="match status" value="1"/>
</dbReference>
<dbReference type="AlphaFoldDB" id="A0A2G5DAB1"/>
<evidence type="ECO:0000259" key="1">
    <source>
        <dbReference type="PROSITE" id="PS50858"/>
    </source>
</evidence>
<dbReference type="FunCoup" id="A0A2G5DAB1">
    <property type="interactions" value="814"/>
</dbReference>
<dbReference type="PROSITE" id="PS50858">
    <property type="entry name" value="BSD"/>
    <property type="match status" value="1"/>
</dbReference>
<accession>A0A2G5DAB1</accession>
<proteinExistence type="predicted"/>
<dbReference type="EMBL" id="KZ305042">
    <property type="protein sequence ID" value="PIA40157.1"/>
    <property type="molecule type" value="Genomic_DNA"/>
</dbReference>
<dbReference type="PANTHER" id="PTHR31923:SF3">
    <property type="entry name" value="BSD DOMAIN-CONTAINING PROTEIN"/>
    <property type="match status" value="1"/>
</dbReference>
<dbReference type="Proteomes" id="UP000230069">
    <property type="component" value="Unassembled WGS sequence"/>
</dbReference>
<sequence>MDFSSWFRKTLLKNQKPSPTTQTPNMSPIEAEEELGVTDQLQNFLKSFTFETFKNFPLQDDRLDTTSTTTNNGSSVNIHKDLSEWQERHATFVLYKCKEISHLRYLLCPRHLKERQFWRIYFALVKSYVTPYEIRAIQKAKLRRIGEDNKPLDSACEVEMAEAKGAMILSSST</sequence>
<dbReference type="EMBL" id="KZ305042">
    <property type="protein sequence ID" value="PIA40158.1"/>
    <property type="molecule type" value="Genomic_DNA"/>
</dbReference>
<dbReference type="Pfam" id="PF03909">
    <property type="entry name" value="BSD"/>
    <property type="match status" value="1"/>
</dbReference>
<gene>
    <name evidence="2" type="ORF">AQUCO_02500099v1</name>
</gene>
<dbReference type="InterPro" id="IPR035925">
    <property type="entry name" value="BSD_dom_sf"/>
</dbReference>
<protein>
    <recommendedName>
        <fullName evidence="1">BSD domain-containing protein</fullName>
    </recommendedName>
</protein>
<reference evidence="2 3" key="1">
    <citation type="submission" date="2017-09" db="EMBL/GenBank/DDBJ databases">
        <title>WGS assembly of Aquilegia coerulea Goldsmith.</title>
        <authorList>
            <person name="Hodges S."/>
            <person name="Kramer E."/>
            <person name="Nordborg M."/>
            <person name="Tomkins J."/>
            <person name="Borevitz J."/>
            <person name="Derieg N."/>
            <person name="Yan J."/>
            <person name="Mihaltcheva S."/>
            <person name="Hayes R.D."/>
            <person name="Rokhsar D."/>
        </authorList>
    </citation>
    <scope>NUCLEOTIDE SEQUENCE [LARGE SCALE GENOMIC DNA]</scope>
    <source>
        <strain evidence="3">cv. Goldsmith</strain>
    </source>
</reference>
<keyword evidence="3" id="KW-1185">Reference proteome</keyword>